<name>A0A1R1JSF8_ALCXX</name>
<organism evidence="1 2">
    <name type="scientific">Alcaligenes xylosoxydans xylosoxydans</name>
    <name type="common">Achromobacter xylosoxidans</name>
    <dbReference type="NCBI Taxonomy" id="85698"/>
    <lineage>
        <taxon>Bacteria</taxon>
        <taxon>Pseudomonadati</taxon>
        <taxon>Pseudomonadota</taxon>
        <taxon>Betaproteobacteria</taxon>
        <taxon>Burkholderiales</taxon>
        <taxon>Alcaligenaceae</taxon>
        <taxon>Achromobacter</taxon>
    </lineage>
</organism>
<sequence>MEKHLLSASRGTQTIFHKADGRIGLQTVADVEKIVDFAHSLAASGQTHAANGDRHVAEIPIVALNAWAQMRGVTYDAVMQDSRLLREFLNDPANAAFRVHGGRV</sequence>
<evidence type="ECO:0000313" key="1">
    <source>
        <dbReference type="EMBL" id="OMG85396.1"/>
    </source>
</evidence>
<dbReference type="RefSeq" id="WP_076412530.1">
    <property type="nucleotide sequence ID" value="NZ_MJMN01000016.1"/>
</dbReference>
<protein>
    <submittedName>
        <fullName evidence="1">Uncharacterized protein</fullName>
    </submittedName>
</protein>
<dbReference type="AlphaFoldDB" id="A0A1R1JSF8"/>
<gene>
    <name evidence="1" type="ORF">BIZ92_26995</name>
</gene>
<dbReference type="Proteomes" id="UP000187251">
    <property type="component" value="Unassembled WGS sequence"/>
</dbReference>
<comment type="caution">
    <text evidence="1">The sequence shown here is derived from an EMBL/GenBank/DDBJ whole genome shotgun (WGS) entry which is preliminary data.</text>
</comment>
<dbReference type="OrthoDB" id="8644486at2"/>
<proteinExistence type="predicted"/>
<accession>A0A1R1JSF8</accession>
<reference evidence="1 2" key="1">
    <citation type="submission" date="2016-09" db="EMBL/GenBank/DDBJ databases">
        <title>Phylogenomics of Achromobacter.</title>
        <authorList>
            <person name="Jeukens J."/>
            <person name="Freschi L."/>
            <person name="Vincent A.T."/>
            <person name="Emond-Rheault J.-G."/>
            <person name="Kukavica-Ibrulj I."/>
            <person name="Charette S.J."/>
            <person name="Levesque R.C."/>
        </authorList>
    </citation>
    <scope>NUCLEOTIDE SEQUENCE [LARGE SCALE GENOMIC DNA]</scope>
    <source>
        <strain evidence="1 2">AUS488</strain>
    </source>
</reference>
<evidence type="ECO:0000313" key="2">
    <source>
        <dbReference type="Proteomes" id="UP000187251"/>
    </source>
</evidence>
<dbReference type="EMBL" id="MJMN01000016">
    <property type="protein sequence ID" value="OMG85396.1"/>
    <property type="molecule type" value="Genomic_DNA"/>
</dbReference>